<dbReference type="SUPFAM" id="SSF103473">
    <property type="entry name" value="MFS general substrate transporter"/>
    <property type="match status" value="1"/>
</dbReference>
<protein>
    <recommendedName>
        <fullName evidence="9">Major facilitator superfamily associated domain-containing protein</fullName>
    </recommendedName>
</protein>
<feature type="transmembrane region" description="Helical" evidence="8">
    <location>
        <begin position="109"/>
        <end position="127"/>
    </location>
</feature>
<dbReference type="InterPro" id="IPR036259">
    <property type="entry name" value="MFS_trans_sf"/>
</dbReference>
<dbReference type="VEuPathDB" id="AmoebaDB:DICPUDRAFT_158776"/>
<dbReference type="PANTHER" id="PTHR16172:SF41">
    <property type="entry name" value="MAJOR FACILITATOR SUPERFAMILY DOMAIN-CONTAINING PROTEIN 6-LIKE"/>
    <property type="match status" value="1"/>
</dbReference>
<dbReference type="GO" id="GO:0016020">
    <property type="term" value="C:membrane"/>
    <property type="evidence" value="ECO:0000318"/>
    <property type="project" value="GO_Central"/>
</dbReference>
<evidence type="ECO:0000256" key="8">
    <source>
        <dbReference type="SAM" id="Phobius"/>
    </source>
</evidence>
<keyword evidence="5 8" id="KW-0472">Membrane</keyword>
<dbReference type="Proteomes" id="UP000001064">
    <property type="component" value="Unassembled WGS sequence"/>
</dbReference>
<keyword evidence="4 8" id="KW-1133">Transmembrane helix</keyword>
<feature type="transmembrane region" description="Helical" evidence="8">
    <location>
        <begin position="133"/>
        <end position="151"/>
    </location>
</feature>
<dbReference type="EMBL" id="GL871410">
    <property type="protein sequence ID" value="EGC29625.1"/>
    <property type="molecule type" value="Genomic_DNA"/>
</dbReference>
<evidence type="ECO:0000256" key="2">
    <source>
        <dbReference type="ARBA" id="ARBA00005241"/>
    </source>
</evidence>
<feature type="transmembrane region" description="Helical" evidence="8">
    <location>
        <begin position="77"/>
        <end position="97"/>
    </location>
</feature>
<dbReference type="RefSeq" id="XP_003293858.1">
    <property type="nucleotide sequence ID" value="XM_003293810.1"/>
</dbReference>
<feature type="transmembrane region" description="Helical" evidence="8">
    <location>
        <begin position="172"/>
        <end position="192"/>
    </location>
</feature>
<comment type="subcellular location">
    <subcellularLocation>
        <location evidence="1">Membrane</location>
        <topology evidence="1">Multi-pass membrane protein</topology>
    </subcellularLocation>
</comment>
<evidence type="ECO:0000259" key="9">
    <source>
        <dbReference type="Pfam" id="PF12832"/>
    </source>
</evidence>
<feature type="compositionally biased region" description="Low complexity" evidence="7">
    <location>
        <begin position="250"/>
        <end position="267"/>
    </location>
</feature>
<feature type="compositionally biased region" description="Low complexity" evidence="7">
    <location>
        <begin position="547"/>
        <end position="570"/>
    </location>
</feature>
<evidence type="ECO:0000256" key="5">
    <source>
        <dbReference type="ARBA" id="ARBA00023136"/>
    </source>
</evidence>
<proteinExistence type="inferred from homology"/>
<dbReference type="AlphaFoldDB" id="F1A2G4"/>
<feature type="transmembrane region" description="Helical" evidence="8">
    <location>
        <begin position="422"/>
        <end position="443"/>
    </location>
</feature>
<dbReference type="InterPro" id="IPR024989">
    <property type="entry name" value="MFS_assoc_dom"/>
</dbReference>
<feature type="transmembrane region" description="Helical" evidence="8">
    <location>
        <begin position="354"/>
        <end position="377"/>
    </location>
</feature>
<evidence type="ECO:0000256" key="6">
    <source>
        <dbReference type="SAM" id="Coils"/>
    </source>
</evidence>
<feature type="transmembrane region" description="Helical" evidence="8">
    <location>
        <begin position="40"/>
        <end position="57"/>
    </location>
</feature>
<evidence type="ECO:0000256" key="1">
    <source>
        <dbReference type="ARBA" id="ARBA00004141"/>
    </source>
</evidence>
<dbReference type="OMA" id="ANQHNPF"/>
<name>F1A2G4_DICPU</name>
<feature type="transmembrane region" description="Helical" evidence="8">
    <location>
        <begin position="455"/>
        <end position="475"/>
    </location>
</feature>
<feature type="coiled-coil region" evidence="6">
    <location>
        <begin position="630"/>
        <end position="664"/>
    </location>
</feature>
<dbReference type="PANTHER" id="PTHR16172">
    <property type="entry name" value="MAJOR FACILITATOR SUPERFAMILY DOMAIN-CONTAINING PROTEIN 6-LIKE"/>
    <property type="match status" value="1"/>
</dbReference>
<feature type="region of interest" description="Disordered" evidence="7">
    <location>
        <begin position="547"/>
        <end position="596"/>
    </location>
</feature>
<dbReference type="KEGG" id="dpp:DICPUDRAFT_158776"/>
<dbReference type="FunCoup" id="F1A2G4">
    <property type="interactions" value="10"/>
</dbReference>
<dbReference type="OrthoDB" id="20356at2759"/>
<accession>F1A2G4</accession>
<feature type="transmembrane region" description="Helical" evidence="8">
    <location>
        <begin position="514"/>
        <end position="538"/>
    </location>
</feature>
<dbReference type="Pfam" id="PF12832">
    <property type="entry name" value="MFS_1_like"/>
    <property type="match status" value="1"/>
</dbReference>
<evidence type="ECO:0000256" key="7">
    <source>
        <dbReference type="SAM" id="MobiDB-lite"/>
    </source>
</evidence>
<dbReference type="InParanoid" id="F1A2G4"/>
<keyword evidence="3 8" id="KW-0812">Transmembrane</keyword>
<keyword evidence="6" id="KW-0175">Coiled coil</keyword>
<gene>
    <name evidence="10" type="ORF">DICPUDRAFT_158776</name>
</gene>
<feature type="compositionally biased region" description="Polar residues" evidence="7">
    <location>
        <begin position="586"/>
        <end position="595"/>
    </location>
</feature>
<feature type="transmembrane region" description="Helical" evidence="8">
    <location>
        <begin position="198"/>
        <end position="217"/>
    </location>
</feature>
<comment type="similarity">
    <text evidence="2">Belongs to the major facilitator superfamily. MFSD6 family.</text>
</comment>
<feature type="transmembrane region" description="Helical" evidence="8">
    <location>
        <begin position="389"/>
        <end position="410"/>
    </location>
</feature>
<evidence type="ECO:0000256" key="4">
    <source>
        <dbReference type="ARBA" id="ARBA00022989"/>
    </source>
</evidence>
<evidence type="ECO:0000313" key="10">
    <source>
        <dbReference type="EMBL" id="EGC29625.1"/>
    </source>
</evidence>
<keyword evidence="11" id="KW-1185">Reference proteome</keyword>
<feature type="transmembrane region" description="Helical" evidence="8">
    <location>
        <begin position="487"/>
        <end position="508"/>
    </location>
</feature>
<evidence type="ECO:0000256" key="3">
    <source>
        <dbReference type="ARBA" id="ARBA00022692"/>
    </source>
</evidence>
<evidence type="ECO:0000313" key="11">
    <source>
        <dbReference type="Proteomes" id="UP000001064"/>
    </source>
</evidence>
<organism evidence="10 11">
    <name type="scientific">Dictyostelium purpureum</name>
    <name type="common">Slime mold</name>
    <dbReference type="NCBI Taxonomy" id="5786"/>
    <lineage>
        <taxon>Eukaryota</taxon>
        <taxon>Amoebozoa</taxon>
        <taxon>Evosea</taxon>
        <taxon>Eumycetozoa</taxon>
        <taxon>Dictyostelia</taxon>
        <taxon>Dictyosteliales</taxon>
        <taxon>Dictyosteliaceae</taxon>
        <taxon>Dictyostelium</taxon>
    </lineage>
</organism>
<dbReference type="Gene3D" id="1.20.1250.20">
    <property type="entry name" value="MFS general substrate transporter like domains"/>
    <property type="match status" value="2"/>
</dbReference>
<feature type="domain" description="Major facilitator superfamily associated" evidence="9">
    <location>
        <begin position="47"/>
        <end position="519"/>
    </location>
</feature>
<feature type="region of interest" description="Disordered" evidence="7">
    <location>
        <begin position="250"/>
        <end position="271"/>
    </location>
</feature>
<dbReference type="eggNOG" id="KOG3762">
    <property type="taxonomic scope" value="Eukaryota"/>
</dbReference>
<dbReference type="InterPro" id="IPR051717">
    <property type="entry name" value="MFS_MFSD6"/>
</dbReference>
<sequence length="685" mass="76882">MTHSYKTATGAKKFSVSKFKYDEKLEKFFIKLSNSTRPSIVSPIVPKVLYFLLFYLFGGQRSFVPLFFRQIGVDPKILGFILLFPPFISFIFSPIWSGIADTHNAHKKVFFSMIVGTGFCFFLLNFITNKFIVTFIVFLNAVFWAPIIPLADSTTYKILGEPYKELYGKQRLYGSVGFSVSAFFTGLLMSQFDTVNVAWVNYPIAATVLLIFTLFFFNNKPIANVYLSLNNGTNTDEEQENSNLTTAAATTTTNNDQSDNTDGSNSDNEVELEEGYSSSTISFNTPSSILLSPNMGNDEYEEELLDQDNKDFLNDNTSIDMKIKKEEIKIAIPEIQEKIPFIKGVGILVSNSKILIVLFNSVIIACGMSVCNNYLALAITDKKYFDGPYVLVGIGSILNVTFEVIFFFFGKQLLNKIGIFRLVCISHVAVIIRVIAYCIILTMRWSAWSIVPVELLHGICFASIWNSGSTIINNNSPPGLSATGQSLFFGIYMGVGTGLGALFGGYLYSDYGAITMFQFVAAIVTFGLIVFLITEFLLNQRLNSKNNIKNNNKNNNKNNSNNKSNNNNDIIKGEDITTDDGEDFSGKTNSSGKSNLNKKEIDINNNLITKNKSLDNIILSKTIELGDGEYNDEQESLKFNRLLKEQLERERERDKEQKLLEEEDATYNQLDALNKDIEIKEISYN</sequence>
<dbReference type="GeneID" id="10505169"/>
<reference evidence="11" key="1">
    <citation type="journal article" date="2011" name="Genome Biol.">
        <title>Comparative genomics of the social amoebae Dictyostelium discoideum and Dictyostelium purpureum.</title>
        <authorList>
            <consortium name="US DOE Joint Genome Institute (JGI-PGF)"/>
            <person name="Sucgang R."/>
            <person name="Kuo A."/>
            <person name="Tian X."/>
            <person name="Salerno W."/>
            <person name="Parikh A."/>
            <person name="Feasley C.L."/>
            <person name="Dalin E."/>
            <person name="Tu H."/>
            <person name="Huang E."/>
            <person name="Barry K."/>
            <person name="Lindquist E."/>
            <person name="Shapiro H."/>
            <person name="Bruce D."/>
            <person name="Schmutz J."/>
            <person name="Salamov A."/>
            <person name="Fey P."/>
            <person name="Gaudet P."/>
            <person name="Anjard C."/>
            <person name="Babu M.M."/>
            <person name="Basu S."/>
            <person name="Bushmanova Y."/>
            <person name="van der Wel H."/>
            <person name="Katoh-Kurasawa M."/>
            <person name="Dinh C."/>
            <person name="Coutinho P.M."/>
            <person name="Saito T."/>
            <person name="Elias M."/>
            <person name="Schaap P."/>
            <person name="Kay R.R."/>
            <person name="Henrissat B."/>
            <person name="Eichinger L."/>
            <person name="Rivero F."/>
            <person name="Putnam N.H."/>
            <person name="West C.M."/>
            <person name="Loomis W.F."/>
            <person name="Chisholm R.L."/>
            <person name="Shaulsky G."/>
            <person name="Strassmann J.E."/>
            <person name="Queller D.C."/>
            <person name="Kuspa A."/>
            <person name="Grigoriev I.V."/>
        </authorList>
    </citation>
    <scope>NUCLEOTIDE SEQUENCE [LARGE SCALE GENOMIC DNA]</scope>
    <source>
        <strain evidence="11">QSDP1</strain>
    </source>
</reference>